<dbReference type="EMBL" id="JAACJP010000022">
    <property type="protein sequence ID" value="KAF5377969.1"/>
    <property type="molecule type" value="Genomic_DNA"/>
</dbReference>
<dbReference type="AlphaFoldDB" id="A0A8H5H7A3"/>
<proteinExistence type="predicted"/>
<feature type="region of interest" description="Disordered" evidence="1">
    <location>
        <begin position="172"/>
        <end position="195"/>
    </location>
</feature>
<feature type="compositionally biased region" description="Low complexity" evidence="1">
    <location>
        <begin position="183"/>
        <end position="192"/>
    </location>
</feature>
<comment type="caution">
    <text evidence="2">The sequence shown here is derived from an EMBL/GenBank/DDBJ whole genome shotgun (WGS) entry which is preliminary data.</text>
</comment>
<keyword evidence="3" id="KW-1185">Reference proteome</keyword>
<protein>
    <submittedName>
        <fullName evidence="2">Uncharacterized protein</fullName>
    </submittedName>
</protein>
<evidence type="ECO:0000313" key="2">
    <source>
        <dbReference type="EMBL" id="KAF5377969.1"/>
    </source>
</evidence>
<gene>
    <name evidence="2" type="ORF">D9615_006783</name>
</gene>
<organism evidence="2 3">
    <name type="scientific">Tricholomella constricta</name>
    <dbReference type="NCBI Taxonomy" id="117010"/>
    <lineage>
        <taxon>Eukaryota</taxon>
        <taxon>Fungi</taxon>
        <taxon>Dikarya</taxon>
        <taxon>Basidiomycota</taxon>
        <taxon>Agaricomycotina</taxon>
        <taxon>Agaricomycetes</taxon>
        <taxon>Agaricomycetidae</taxon>
        <taxon>Agaricales</taxon>
        <taxon>Tricholomatineae</taxon>
        <taxon>Lyophyllaceae</taxon>
        <taxon>Tricholomella</taxon>
    </lineage>
</organism>
<evidence type="ECO:0000313" key="3">
    <source>
        <dbReference type="Proteomes" id="UP000565441"/>
    </source>
</evidence>
<dbReference type="Proteomes" id="UP000565441">
    <property type="component" value="Unassembled WGS sequence"/>
</dbReference>
<name>A0A8H5H7A3_9AGAR</name>
<dbReference type="OrthoDB" id="6270329at2759"/>
<reference evidence="2 3" key="1">
    <citation type="journal article" date="2020" name="ISME J.">
        <title>Uncovering the hidden diversity of litter-decomposition mechanisms in mushroom-forming fungi.</title>
        <authorList>
            <person name="Floudas D."/>
            <person name="Bentzer J."/>
            <person name="Ahren D."/>
            <person name="Johansson T."/>
            <person name="Persson P."/>
            <person name="Tunlid A."/>
        </authorList>
    </citation>
    <scope>NUCLEOTIDE SEQUENCE [LARGE SCALE GENOMIC DNA]</scope>
    <source>
        <strain evidence="2 3">CBS 661.87</strain>
    </source>
</reference>
<accession>A0A8H5H7A3</accession>
<evidence type="ECO:0000256" key="1">
    <source>
        <dbReference type="SAM" id="MobiDB-lite"/>
    </source>
</evidence>
<sequence>MHKFSYQLDPPPPRSIRFRQPLSPLRLNSITEGCELKLGHSSMPTLPSLAVDECSDAVSIGRPSTHRKSRPLVSILKRKSLEDEERDEDKENDNRFEISVIPYRTSCCRTLVCIEHISDWLHESSSDGHCPSCKAPCSLESNTHSHSKTPATPRHVHVPEDSLSPRFFLQRRHAKKHPPPTPSATSSSSLTPAPRPSYTLFNTDDEAYPDTEHSLVLGSSLFSTAIYEIFIRVTSIASLTLFLCALLS</sequence>